<dbReference type="AlphaFoldDB" id="A0A9W9SF71"/>
<dbReference type="CDD" id="cd02024">
    <property type="entry name" value="NRK1"/>
    <property type="match status" value="1"/>
</dbReference>
<dbReference type="RefSeq" id="XP_056581044.1">
    <property type="nucleotide sequence ID" value="XM_056724794.1"/>
</dbReference>
<dbReference type="Proteomes" id="UP001147752">
    <property type="component" value="Unassembled WGS sequence"/>
</dbReference>
<dbReference type="SUPFAM" id="SSF52540">
    <property type="entry name" value="P-loop containing nucleoside triphosphate hydrolases"/>
    <property type="match status" value="1"/>
</dbReference>
<organism evidence="2 3">
    <name type="scientific">Penicillium concentricum</name>
    <dbReference type="NCBI Taxonomy" id="293559"/>
    <lineage>
        <taxon>Eukaryota</taxon>
        <taxon>Fungi</taxon>
        <taxon>Dikarya</taxon>
        <taxon>Ascomycota</taxon>
        <taxon>Pezizomycotina</taxon>
        <taxon>Eurotiomycetes</taxon>
        <taxon>Eurotiomycetidae</taxon>
        <taxon>Eurotiales</taxon>
        <taxon>Aspergillaceae</taxon>
        <taxon>Penicillium</taxon>
    </lineage>
</organism>
<evidence type="ECO:0000256" key="1">
    <source>
        <dbReference type="SAM" id="MobiDB-lite"/>
    </source>
</evidence>
<dbReference type="OrthoDB" id="10041966at2759"/>
<keyword evidence="3" id="KW-1185">Reference proteome</keyword>
<reference evidence="2" key="1">
    <citation type="submission" date="2022-12" db="EMBL/GenBank/DDBJ databases">
        <authorList>
            <person name="Petersen C."/>
        </authorList>
    </citation>
    <scope>NUCLEOTIDE SEQUENCE</scope>
    <source>
        <strain evidence="2">IBT 3081</strain>
    </source>
</reference>
<evidence type="ECO:0000313" key="2">
    <source>
        <dbReference type="EMBL" id="KAJ5375058.1"/>
    </source>
</evidence>
<comment type="caution">
    <text evidence="2">The sequence shown here is derived from an EMBL/GenBank/DDBJ whole genome shotgun (WGS) entry which is preliminary data.</text>
</comment>
<dbReference type="InterPro" id="IPR027417">
    <property type="entry name" value="P-loop_NTPase"/>
</dbReference>
<protein>
    <recommendedName>
        <fullName evidence="4">Phosphoribulokinase/uridine kinase domain-containing protein</fullName>
    </recommendedName>
</protein>
<proteinExistence type="predicted"/>
<evidence type="ECO:0000313" key="3">
    <source>
        <dbReference type="Proteomes" id="UP001147752"/>
    </source>
</evidence>
<dbReference type="EMBL" id="JAPZBT010000002">
    <property type="protein sequence ID" value="KAJ5375058.1"/>
    <property type="molecule type" value="Genomic_DNA"/>
</dbReference>
<name>A0A9W9SF71_9EURO</name>
<gene>
    <name evidence="2" type="ORF">N7517_007064</name>
</gene>
<reference evidence="2" key="2">
    <citation type="journal article" date="2023" name="IMA Fungus">
        <title>Comparative genomic study of the Penicillium genus elucidates a diverse pangenome and 15 lateral gene transfer events.</title>
        <authorList>
            <person name="Petersen C."/>
            <person name="Sorensen T."/>
            <person name="Nielsen M.R."/>
            <person name="Sondergaard T.E."/>
            <person name="Sorensen J.L."/>
            <person name="Fitzpatrick D.A."/>
            <person name="Frisvad J.C."/>
            <person name="Nielsen K.L."/>
        </authorList>
    </citation>
    <scope>NUCLEOTIDE SEQUENCE</scope>
    <source>
        <strain evidence="2">IBT 3081</strain>
    </source>
</reference>
<dbReference type="PANTHER" id="PTHR10285">
    <property type="entry name" value="URIDINE KINASE"/>
    <property type="match status" value="1"/>
</dbReference>
<sequence>MEPVREEAVVIGISGPSSSGKTTLARLLQRVFYGVNLKPNDRPLNTFIIHEDDFYFPDDQIPYTTTRSGARIQDWDTASAIDIPFLSQALNYVREEGSLPPRLRSKEDQNDQTSSGVSEELVQELRDVVCSRLLDETGERNEKTIAFLEGFLLFAPPLSGSEKEEHVLRSVHDAINLHLFLPAAYELVKARREGRSGYVTVGAAPEPPEQTGDEGCGKTRTEVDLHAEDDRPPQNFWVDPPGYVDDVVWPRYVADHAWLLVAEDEDEGKKGSQDLGEADLVRRVGDGTKARTDVGVEVAPGCGSAGMDVILRWAVDLILGYYLSRTSV</sequence>
<dbReference type="GeneID" id="81463977"/>
<dbReference type="Gene3D" id="3.40.50.300">
    <property type="entry name" value="P-loop containing nucleotide triphosphate hydrolases"/>
    <property type="match status" value="1"/>
</dbReference>
<accession>A0A9W9SF71</accession>
<evidence type="ECO:0008006" key="4">
    <source>
        <dbReference type="Google" id="ProtNLM"/>
    </source>
</evidence>
<feature type="region of interest" description="Disordered" evidence="1">
    <location>
        <begin position="100"/>
        <end position="119"/>
    </location>
</feature>